<feature type="compositionally biased region" description="Low complexity" evidence="1">
    <location>
        <begin position="33"/>
        <end position="46"/>
    </location>
</feature>
<dbReference type="InterPro" id="IPR000182">
    <property type="entry name" value="GNAT_dom"/>
</dbReference>
<gene>
    <name evidence="3" type="ORF">SI65_04570</name>
</gene>
<sequence>MVFAADVSYTPNPIPSNIITNGTDSSTITDGTTSTAADANTITNTTPLPPGDSPSLILAPATPTERITVLKLNSAVWKGPLEVSAYIAREDHLKQQQLTGDRLTCWILVDRAQEPDHRTIFASCESFKKGAVVAYGGKVEETATHGVGSVYCRPEFRGMGYAKRMMEELAIELETWQIDKVKDGREKALFTVLWSDIGKEFYKQFGWEPFDSAHVELVPIDEREFKRELPGVDLPWTRDLTAEEINGAMCSEEVMKKEREFLRAASLKSPGAKVAVNPDFEHFTWHWAREEFYAERLCPEKAAPVIKGVGHDGAGVYCAWNRNFGETPEENTLFILRWVYDEPTTPAQTEATIEAMAAILRRAQREAHEWGMAKVEFWNPAPLMQKAVSLLDPTAEIIHREKSSIASLRWIGGEQGLGDDVEWFWNEKYAWC</sequence>
<dbReference type="PANTHER" id="PTHR34815:SF4">
    <property type="entry name" value="N-ACETYLTRANSFERASE DOMAIN-CONTAINING PROTEIN"/>
    <property type="match status" value="1"/>
</dbReference>
<evidence type="ECO:0000256" key="1">
    <source>
        <dbReference type="SAM" id="MobiDB-lite"/>
    </source>
</evidence>
<dbReference type="STRING" id="573508.A0A1E3BF31"/>
<dbReference type="OrthoDB" id="2020070at2759"/>
<dbReference type="CDD" id="cd04301">
    <property type="entry name" value="NAT_SF"/>
    <property type="match status" value="1"/>
</dbReference>
<organism evidence="3 4">
    <name type="scientific">Aspergillus cristatus</name>
    <name type="common">Chinese Fuzhuan brick tea-fermentation fungus</name>
    <name type="synonym">Eurotium cristatum</name>
    <dbReference type="NCBI Taxonomy" id="573508"/>
    <lineage>
        <taxon>Eukaryota</taxon>
        <taxon>Fungi</taxon>
        <taxon>Dikarya</taxon>
        <taxon>Ascomycota</taxon>
        <taxon>Pezizomycotina</taxon>
        <taxon>Eurotiomycetes</taxon>
        <taxon>Eurotiomycetidae</taxon>
        <taxon>Eurotiales</taxon>
        <taxon>Aspergillaceae</taxon>
        <taxon>Aspergillus</taxon>
        <taxon>Aspergillus subgen. Aspergillus</taxon>
    </lineage>
</organism>
<dbReference type="Pfam" id="PF13508">
    <property type="entry name" value="Acetyltransf_7"/>
    <property type="match status" value="1"/>
</dbReference>
<dbReference type="Pfam" id="PF22998">
    <property type="entry name" value="GNAT_LYC1-like"/>
    <property type="match status" value="1"/>
</dbReference>
<name>A0A1E3BF31_ASPCR</name>
<dbReference type="PROSITE" id="PS51186">
    <property type="entry name" value="GNAT"/>
    <property type="match status" value="1"/>
</dbReference>
<dbReference type="AlphaFoldDB" id="A0A1E3BF31"/>
<dbReference type="PANTHER" id="PTHR34815">
    <property type="entry name" value="LYSINE ACETYLTRANSFERASE"/>
    <property type="match status" value="1"/>
</dbReference>
<proteinExistence type="predicted"/>
<accession>A0A1E3BF31</accession>
<dbReference type="InterPro" id="IPR053013">
    <property type="entry name" value="LAT"/>
</dbReference>
<evidence type="ECO:0000313" key="3">
    <source>
        <dbReference type="EMBL" id="ODM19585.1"/>
    </source>
</evidence>
<dbReference type="Proteomes" id="UP000094569">
    <property type="component" value="Unassembled WGS sequence"/>
</dbReference>
<reference evidence="3 4" key="1">
    <citation type="journal article" date="2016" name="BMC Genomics">
        <title>Comparative genomic and transcriptomic analyses of the Fuzhuan brick tea-fermentation fungus Aspergillus cristatus.</title>
        <authorList>
            <person name="Ge Y."/>
            <person name="Wang Y."/>
            <person name="Liu Y."/>
            <person name="Tan Y."/>
            <person name="Ren X."/>
            <person name="Zhang X."/>
            <person name="Hyde K.D."/>
            <person name="Liu Y."/>
            <person name="Liu Z."/>
        </authorList>
    </citation>
    <scope>NUCLEOTIDE SEQUENCE [LARGE SCALE GENOMIC DNA]</scope>
    <source>
        <strain evidence="3 4">GZAAS20.1005</strain>
    </source>
</reference>
<evidence type="ECO:0000259" key="2">
    <source>
        <dbReference type="PROSITE" id="PS51186"/>
    </source>
</evidence>
<dbReference type="SUPFAM" id="SSF55729">
    <property type="entry name" value="Acyl-CoA N-acyltransferases (Nat)"/>
    <property type="match status" value="1"/>
</dbReference>
<evidence type="ECO:0000313" key="4">
    <source>
        <dbReference type="Proteomes" id="UP000094569"/>
    </source>
</evidence>
<feature type="region of interest" description="Disordered" evidence="1">
    <location>
        <begin position="33"/>
        <end position="54"/>
    </location>
</feature>
<comment type="caution">
    <text evidence="3">The sequence shown here is derived from an EMBL/GenBank/DDBJ whole genome shotgun (WGS) entry which is preliminary data.</text>
</comment>
<keyword evidence="4" id="KW-1185">Reference proteome</keyword>
<feature type="domain" description="N-acetyltransferase" evidence="2">
    <location>
        <begin position="56"/>
        <end position="230"/>
    </location>
</feature>
<protein>
    <recommendedName>
        <fullName evidence="2">N-acetyltransferase domain-containing protein</fullName>
    </recommendedName>
</protein>
<dbReference type="Gene3D" id="3.40.630.30">
    <property type="match status" value="1"/>
</dbReference>
<dbReference type="VEuPathDB" id="FungiDB:SI65_04570"/>
<dbReference type="GO" id="GO:0016747">
    <property type="term" value="F:acyltransferase activity, transferring groups other than amino-acyl groups"/>
    <property type="evidence" value="ECO:0007669"/>
    <property type="project" value="InterPro"/>
</dbReference>
<dbReference type="EMBL" id="JXNT01000004">
    <property type="protein sequence ID" value="ODM19585.1"/>
    <property type="molecule type" value="Genomic_DNA"/>
</dbReference>
<dbReference type="InterPro" id="IPR016181">
    <property type="entry name" value="Acyl_CoA_acyltransferase"/>
</dbReference>
<dbReference type="InterPro" id="IPR055100">
    <property type="entry name" value="GNAT_LYC1-like"/>
</dbReference>